<evidence type="ECO:0000313" key="1">
    <source>
        <dbReference type="EMBL" id="AGB02689.1"/>
    </source>
</evidence>
<name>L0HI07_METFS</name>
<evidence type="ECO:0000313" key="2">
    <source>
        <dbReference type="Proteomes" id="UP000010824"/>
    </source>
</evidence>
<sequence length="263" mass="29025" precursor="true">MIKRSSILLSLFIIALLILTGCVAPPKETPGSIDSAGSSSIVTGEKTIPGTTATPANVYVTEVTPYVTLFGIESPDSSDSRAISTPTPVPEDRSCRIFTTTQTYFYNGTAFTFDLKNPPMYINYSVIPQNITVNKPATSRFGKKEDVVYQYSTYDPQSYLIITVRSKSTGEIYLEDGFGTEYTTYPSRTLKVLNADDMLIEINGNKITATTNFWVKPYGNFDDPQNMTFDTCTYWGQTRDVTAHALVTATTTPTWAPGNVIKR</sequence>
<dbReference type="Proteomes" id="UP000010824">
    <property type="component" value="Chromosome"/>
</dbReference>
<reference evidence="2" key="1">
    <citation type="submission" date="2011-12" db="EMBL/GenBank/DDBJ databases">
        <title>Complete sequence of Methanoregula formicicum SMSP.</title>
        <authorList>
            <person name="Lucas S."/>
            <person name="Han J."/>
            <person name="Lapidus A."/>
            <person name="Cheng J.-F."/>
            <person name="Goodwin L."/>
            <person name="Pitluck S."/>
            <person name="Peters L."/>
            <person name="Ovchinnikova G."/>
            <person name="Teshima H."/>
            <person name="Detter J.C."/>
            <person name="Han C."/>
            <person name="Tapia R."/>
            <person name="Land M."/>
            <person name="Hauser L."/>
            <person name="Kyrpides N."/>
            <person name="Ivanova N."/>
            <person name="Pagani I."/>
            <person name="Imachi H."/>
            <person name="Tamaki H."/>
            <person name="Sekiguchi Y."/>
            <person name="Kamagata Y."/>
            <person name="Cadillo-Quiroz H."/>
            <person name="Zinder S."/>
            <person name="Liu W.-T."/>
            <person name="Woyke T."/>
        </authorList>
    </citation>
    <scope>NUCLEOTIDE SEQUENCE [LARGE SCALE GENOMIC DNA]</scope>
    <source>
        <strain evidence="2">DSM 22288 / NBRC 105244 / SMSP</strain>
    </source>
</reference>
<accession>L0HI07</accession>
<dbReference type="PROSITE" id="PS51257">
    <property type="entry name" value="PROKAR_LIPOPROTEIN"/>
    <property type="match status" value="1"/>
</dbReference>
<organism evidence="1 2">
    <name type="scientific">Methanoregula formicica (strain DSM 22288 / NBRC 105244 / SMSP)</name>
    <dbReference type="NCBI Taxonomy" id="593750"/>
    <lineage>
        <taxon>Archaea</taxon>
        <taxon>Methanobacteriati</taxon>
        <taxon>Methanobacteriota</taxon>
        <taxon>Stenosarchaea group</taxon>
        <taxon>Methanomicrobia</taxon>
        <taxon>Methanomicrobiales</taxon>
        <taxon>Methanoregulaceae</taxon>
        <taxon>Methanoregula</taxon>
    </lineage>
</organism>
<reference evidence="1 2" key="2">
    <citation type="journal article" date="2014" name="Genome Announc.">
        <title>Complete Genome Sequence of Methanoregula formicica SMSPT, a Mesophilic Hydrogenotrophic Methanogen Isolated from a Methanogenic Upflow Anaerobic Sludge Blanket Reactor.</title>
        <authorList>
            <person name="Yamamoto K."/>
            <person name="Tamaki H."/>
            <person name="Cadillo-Quiroz H."/>
            <person name="Imachi H."/>
            <person name="Kyrpides N."/>
            <person name="Woyke T."/>
            <person name="Goodwin L."/>
            <person name="Zinder S.H."/>
            <person name="Kamagata Y."/>
            <person name="Liu W.T."/>
        </authorList>
    </citation>
    <scope>NUCLEOTIDE SEQUENCE [LARGE SCALE GENOMIC DNA]</scope>
    <source>
        <strain evidence="2">DSM 22288 / NBRC 105244 / SMSP</strain>
    </source>
</reference>
<dbReference type="AlphaFoldDB" id="L0HI07"/>
<dbReference type="KEGG" id="mfo:Metfor_1660"/>
<dbReference type="eggNOG" id="arCOG08058">
    <property type="taxonomic scope" value="Archaea"/>
</dbReference>
<proteinExistence type="predicted"/>
<keyword evidence="2" id="KW-1185">Reference proteome</keyword>
<dbReference type="EMBL" id="CP003167">
    <property type="protein sequence ID" value="AGB02689.1"/>
    <property type="molecule type" value="Genomic_DNA"/>
</dbReference>
<protein>
    <submittedName>
        <fullName evidence="1">Uncharacterized protein</fullName>
    </submittedName>
</protein>
<dbReference type="InParanoid" id="L0HI07"/>
<dbReference type="HOGENOM" id="CLU_1056060_0_0_2"/>
<gene>
    <name evidence="1" type="ordered locus">Metfor_1660</name>
</gene>